<dbReference type="Pfam" id="PF02614">
    <property type="entry name" value="UxaC"/>
    <property type="match status" value="1"/>
</dbReference>
<dbReference type="InterPro" id="IPR032466">
    <property type="entry name" value="Metal_Hydrolase"/>
</dbReference>
<reference evidence="7 8" key="1">
    <citation type="journal article" date="2011" name="Stand. Genomic Sci.">
        <title>Non-contiguous finished genome sequence and contextual data of the filamentous soil bacterium Ktedonobacter racemifer type strain (SOSP1-21).</title>
        <authorList>
            <person name="Chang Y.J."/>
            <person name="Land M."/>
            <person name="Hauser L."/>
            <person name="Chertkov O."/>
            <person name="Del Rio T.G."/>
            <person name="Nolan M."/>
            <person name="Copeland A."/>
            <person name="Tice H."/>
            <person name="Cheng J.F."/>
            <person name="Lucas S."/>
            <person name="Han C."/>
            <person name="Goodwin L."/>
            <person name="Pitluck S."/>
            <person name="Ivanova N."/>
            <person name="Ovchinikova G."/>
            <person name="Pati A."/>
            <person name="Chen A."/>
            <person name="Palaniappan K."/>
            <person name="Mavromatis K."/>
            <person name="Liolios K."/>
            <person name="Brettin T."/>
            <person name="Fiebig A."/>
            <person name="Rohde M."/>
            <person name="Abt B."/>
            <person name="Goker M."/>
            <person name="Detter J.C."/>
            <person name="Woyke T."/>
            <person name="Bristow J."/>
            <person name="Eisen J.A."/>
            <person name="Markowitz V."/>
            <person name="Hugenholtz P."/>
            <person name="Kyrpides N.C."/>
            <person name="Klenk H.P."/>
            <person name="Lapidus A."/>
        </authorList>
    </citation>
    <scope>NUCLEOTIDE SEQUENCE [LARGE SCALE GENOMIC DNA]</scope>
    <source>
        <strain evidence="8">DSM 44963</strain>
    </source>
</reference>
<organism evidence="7 8">
    <name type="scientific">Ktedonobacter racemifer DSM 44963</name>
    <dbReference type="NCBI Taxonomy" id="485913"/>
    <lineage>
        <taxon>Bacteria</taxon>
        <taxon>Bacillati</taxon>
        <taxon>Chloroflexota</taxon>
        <taxon>Ktedonobacteria</taxon>
        <taxon>Ktedonobacterales</taxon>
        <taxon>Ktedonobacteraceae</taxon>
        <taxon>Ktedonobacter</taxon>
    </lineage>
</organism>
<dbReference type="GO" id="GO:0019698">
    <property type="term" value="P:D-galacturonate catabolic process"/>
    <property type="evidence" value="ECO:0007669"/>
    <property type="project" value="TreeGrafter"/>
</dbReference>
<dbReference type="FunCoup" id="D6U4M5">
    <property type="interactions" value="136"/>
</dbReference>
<evidence type="ECO:0000256" key="1">
    <source>
        <dbReference type="ARBA" id="ARBA00001165"/>
    </source>
</evidence>
<dbReference type="eggNOG" id="COG1904">
    <property type="taxonomic scope" value="Bacteria"/>
</dbReference>
<comment type="caution">
    <text evidence="7">The sequence shown here is derived from an EMBL/GenBank/DDBJ whole genome shotgun (WGS) entry which is preliminary data.</text>
</comment>
<keyword evidence="8" id="KW-1185">Reference proteome</keyword>
<evidence type="ECO:0000256" key="4">
    <source>
        <dbReference type="ARBA" id="ARBA00012546"/>
    </source>
</evidence>
<evidence type="ECO:0000313" key="7">
    <source>
        <dbReference type="EMBL" id="EFH81455.1"/>
    </source>
</evidence>
<dbReference type="NCBIfam" id="NF002794">
    <property type="entry name" value="PRK02925.1"/>
    <property type="match status" value="1"/>
</dbReference>
<dbReference type="GO" id="GO:0008880">
    <property type="term" value="F:glucuronate isomerase activity"/>
    <property type="evidence" value="ECO:0007669"/>
    <property type="project" value="UniProtKB-EC"/>
</dbReference>
<dbReference type="PANTHER" id="PTHR30068:SF4">
    <property type="entry name" value="URONATE ISOMERASE"/>
    <property type="match status" value="1"/>
</dbReference>
<sequence>MMQLQEERFFLPDPAQRRVALNLHTQVKDLPLVCVHGHVNPAMLAASSYSWGSPVDLLIIPDHYIFRMLYSQGISLEELGITPKAQESHFTPPDHRQIWQTVCDHWHLFRGTPSSLWLRDELRNIFGIEEKMNSANAQKIYDLLEEKLHSPVFQPRQMFESFHIEVLATTDAATDTLDHHRAIRQSDWSGRVIPTFRPDAVVNIDNQHFAASIERLGEVSASEISGYRSYIAALEQRRRFFKEMGATATDHGATSTYTERLSEAEAERIFQRALQGEASADDARRFTGHMLIEMARMSVEDGLVMQLHLGSYRNHNALLHERFGADMGADIPTASEFTHNFKPLLDAFGRERDLTLIVFNLDESTYSRELAPLAGHYPALHLGPPWWFFDSLNGIRRFFDNVIETAGIYNTVGFNDDTRAYPSIPARHDLWRRASADWLAGLVVRGIIDEEDAAEMIVDLAYDLAKKAYKLKI</sequence>
<gene>
    <name evidence="7" type="ORF">Krac_2179</name>
</gene>
<dbReference type="STRING" id="485913.Krac_2179"/>
<dbReference type="Proteomes" id="UP000004508">
    <property type="component" value="Unassembled WGS sequence"/>
</dbReference>
<dbReference type="SUPFAM" id="SSF51556">
    <property type="entry name" value="Metallo-dependent hydrolases"/>
    <property type="match status" value="1"/>
</dbReference>
<comment type="similarity">
    <text evidence="3">Belongs to the metallo-dependent hydrolases superfamily. Uronate isomerase family.</text>
</comment>
<dbReference type="OrthoDB" id="9766564at2"/>
<evidence type="ECO:0000256" key="3">
    <source>
        <dbReference type="ARBA" id="ARBA00008397"/>
    </source>
</evidence>
<dbReference type="AlphaFoldDB" id="D6U4M5"/>
<dbReference type="InParanoid" id="D6U4M5"/>
<dbReference type="UniPathway" id="UPA00246"/>
<protein>
    <recommendedName>
        <fullName evidence="5">Uronate isomerase</fullName>
        <ecNumber evidence="4">5.3.1.12</ecNumber>
    </recommendedName>
</protein>
<evidence type="ECO:0000256" key="2">
    <source>
        <dbReference type="ARBA" id="ARBA00004892"/>
    </source>
</evidence>
<dbReference type="PANTHER" id="PTHR30068">
    <property type="entry name" value="URONATE ISOMERASE"/>
    <property type="match status" value="1"/>
</dbReference>
<accession>D6U4M5</accession>
<comment type="catalytic activity">
    <reaction evidence="1">
        <text>D-glucuronate = D-fructuronate</text>
        <dbReference type="Rhea" id="RHEA:13049"/>
        <dbReference type="ChEBI" id="CHEBI:58720"/>
        <dbReference type="ChEBI" id="CHEBI:59863"/>
        <dbReference type="EC" id="5.3.1.12"/>
    </reaction>
</comment>
<evidence type="ECO:0000256" key="5">
    <source>
        <dbReference type="ARBA" id="ARBA00020555"/>
    </source>
</evidence>
<keyword evidence="6 7" id="KW-0413">Isomerase</keyword>
<evidence type="ECO:0000256" key="6">
    <source>
        <dbReference type="ARBA" id="ARBA00023235"/>
    </source>
</evidence>
<dbReference type="EMBL" id="ADVG01000004">
    <property type="protein sequence ID" value="EFH81455.1"/>
    <property type="molecule type" value="Genomic_DNA"/>
</dbReference>
<proteinExistence type="inferred from homology"/>
<dbReference type="RefSeq" id="WP_007918841.1">
    <property type="nucleotide sequence ID" value="NZ_ADVG01000004.1"/>
</dbReference>
<dbReference type="GO" id="GO:0042840">
    <property type="term" value="P:D-glucuronate catabolic process"/>
    <property type="evidence" value="ECO:0007669"/>
    <property type="project" value="TreeGrafter"/>
</dbReference>
<comment type="pathway">
    <text evidence="2">Carbohydrate metabolism; pentose and glucuronate interconversion.</text>
</comment>
<dbReference type="Gene3D" id="1.10.2020.10">
    <property type="entry name" value="uronate isomerase, domain 2, chain A"/>
    <property type="match status" value="1"/>
</dbReference>
<name>D6U4M5_KTERA</name>
<evidence type="ECO:0000313" key="8">
    <source>
        <dbReference type="Proteomes" id="UP000004508"/>
    </source>
</evidence>
<dbReference type="InterPro" id="IPR003766">
    <property type="entry name" value="Uronate_isomerase"/>
</dbReference>
<dbReference type="Gene3D" id="3.20.20.140">
    <property type="entry name" value="Metal-dependent hydrolases"/>
    <property type="match status" value="1"/>
</dbReference>
<dbReference type="EC" id="5.3.1.12" evidence="4"/>